<gene>
    <name evidence="3" type="ORF">RJ639_024453</name>
</gene>
<feature type="domain" description="Transposase (putative) gypsy type" evidence="2">
    <location>
        <begin position="252"/>
        <end position="304"/>
    </location>
</feature>
<evidence type="ECO:0000259" key="2">
    <source>
        <dbReference type="Pfam" id="PF04195"/>
    </source>
</evidence>
<name>A0AA88V2X0_9ASTE</name>
<dbReference type="AlphaFoldDB" id="A0AA88V2X0"/>
<evidence type="ECO:0000313" key="4">
    <source>
        <dbReference type="Proteomes" id="UP001188597"/>
    </source>
</evidence>
<dbReference type="Proteomes" id="UP001188597">
    <property type="component" value="Unassembled WGS sequence"/>
</dbReference>
<proteinExistence type="predicted"/>
<reference evidence="3" key="1">
    <citation type="submission" date="2022-12" db="EMBL/GenBank/DDBJ databases">
        <title>Draft genome assemblies for two species of Escallonia (Escalloniales).</title>
        <authorList>
            <person name="Chanderbali A."/>
            <person name="Dervinis C."/>
            <person name="Anghel I."/>
            <person name="Soltis D."/>
            <person name="Soltis P."/>
            <person name="Zapata F."/>
        </authorList>
    </citation>
    <scope>NUCLEOTIDE SEQUENCE</scope>
    <source>
        <strain evidence="3">UCBG64.0493</strain>
        <tissue evidence="3">Leaf</tissue>
    </source>
</reference>
<dbReference type="EMBL" id="JAVXUP010003118">
    <property type="protein sequence ID" value="KAK2999988.1"/>
    <property type="molecule type" value="Genomic_DNA"/>
</dbReference>
<feature type="region of interest" description="Disordered" evidence="1">
    <location>
        <begin position="322"/>
        <end position="343"/>
    </location>
</feature>
<dbReference type="InterPro" id="IPR007321">
    <property type="entry name" value="Transposase_28"/>
</dbReference>
<keyword evidence="4" id="KW-1185">Reference proteome</keyword>
<evidence type="ECO:0000256" key="1">
    <source>
        <dbReference type="SAM" id="MobiDB-lite"/>
    </source>
</evidence>
<protein>
    <recommendedName>
        <fullName evidence="2">Transposase (putative) gypsy type domain-containing protein</fullName>
    </recommendedName>
</protein>
<organism evidence="3 4">
    <name type="scientific">Escallonia herrerae</name>
    <dbReference type="NCBI Taxonomy" id="1293975"/>
    <lineage>
        <taxon>Eukaryota</taxon>
        <taxon>Viridiplantae</taxon>
        <taxon>Streptophyta</taxon>
        <taxon>Embryophyta</taxon>
        <taxon>Tracheophyta</taxon>
        <taxon>Spermatophyta</taxon>
        <taxon>Magnoliopsida</taxon>
        <taxon>eudicotyledons</taxon>
        <taxon>Gunneridae</taxon>
        <taxon>Pentapetalae</taxon>
        <taxon>asterids</taxon>
        <taxon>campanulids</taxon>
        <taxon>Escalloniales</taxon>
        <taxon>Escalloniaceae</taxon>
        <taxon>Escallonia</taxon>
    </lineage>
</organism>
<evidence type="ECO:0000313" key="3">
    <source>
        <dbReference type="EMBL" id="KAK2999988.1"/>
    </source>
</evidence>
<sequence length="379" mass="42925">MFGRLALCSGRVFGHDSARAESCPPVRHSAQVECSGTIMLGQNRVRAFGTLGTILLGQNHVRPLGTLLGKLFRHNSAQAESCSTVWHSARAECSSTTLLGQNRVRSLGTLLGQSVRARLCSGRIVFARSALCSGRVFGHDSAQAESCSAVWHSARAECLGMTLLGQNLVRPFGTLLRQSVRAGLCYGRIVIKPRIRLILSLGILPMRSQIRCPKDMLELIREYHIPEGWFARLPSLQEPANYGTRFETGIYEKQVKSGYRLPLHPFALRFFEHYHMVPRQLVPNGWRKLVGLIYLKWLAEVEKHHKEPFWVFCKKLRGKRKEKQPSVELPPAPKKKRTTPPDHSSLIVEKVYIDEDPIFRPRWTLRCDDIRMPDSQISE</sequence>
<dbReference type="Pfam" id="PF04195">
    <property type="entry name" value="Transposase_28"/>
    <property type="match status" value="1"/>
</dbReference>
<comment type="caution">
    <text evidence="3">The sequence shown here is derived from an EMBL/GenBank/DDBJ whole genome shotgun (WGS) entry which is preliminary data.</text>
</comment>
<accession>A0AA88V2X0</accession>